<feature type="repeat" description="ANK" evidence="5">
    <location>
        <begin position="164"/>
        <end position="196"/>
    </location>
</feature>
<evidence type="ECO:0000256" key="1">
    <source>
        <dbReference type="ARBA" id="ARBA00005567"/>
    </source>
</evidence>
<protein>
    <recommendedName>
        <fullName evidence="7">ACB domain-containing protein</fullName>
    </recommendedName>
</protein>
<keyword evidence="4" id="KW-0446">Lipid-binding</keyword>
<dbReference type="InterPro" id="IPR000582">
    <property type="entry name" value="Acyl-CoA-binding_protein"/>
</dbReference>
<feature type="domain" description="ACB" evidence="7">
    <location>
        <begin position="8"/>
        <end position="97"/>
    </location>
</feature>
<dbReference type="PROSITE" id="PS51228">
    <property type="entry name" value="ACB_2"/>
    <property type="match status" value="1"/>
</dbReference>
<dbReference type="PROSITE" id="PS50297">
    <property type="entry name" value="ANK_REP_REGION"/>
    <property type="match status" value="1"/>
</dbReference>
<dbReference type="InterPro" id="IPR035984">
    <property type="entry name" value="Acyl-CoA-binding_sf"/>
</dbReference>
<dbReference type="InterPro" id="IPR002110">
    <property type="entry name" value="Ankyrin_rpt"/>
</dbReference>
<keyword evidence="3 5" id="KW-0040">ANK repeat</keyword>
<dbReference type="Pfam" id="PF00887">
    <property type="entry name" value="ACBP"/>
    <property type="match status" value="1"/>
</dbReference>
<proteinExistence type="inferred from homology"/>
<accession>A0A9D4Z0F5</accession>
<organism evidence="8 9">
    <name type="scientific">Chlorella vulgaris</name>
    <name type="common">Green alga</name>
    <dbReference type="NCBI Taxonomy" id="3077"/>
    <lineage>
        <taxon>Eukaryota</taxon>
        <taxon>Viridiplantae</taxon>
        <taxon>Chlorophyta</taxon>
        <taxon>core chlorophytes</taxon>
        <taxon>Trebouxiophyceae</taxon>
        <taxon>Chlorellales</taxon>
        <taxon>Chlorellaceae</taxon>
        <taxon>Chlorella clade</taxon>
        <taxon>Chlorella</taxon>
    </lineage>
</organism>
<dbReference type="EMBL" id="SIDB01000002">
    <property type="protein sequence ID" value="KAI3435557.1"/>
    <property type="molecule type" value="Genomic_DNA"/>
</dbReference>
<evidence type="ECO:0000313" key="9">
    <source>
        <dbReference type="Proteomes" id="UP001055712"/>
    </source>
</evidence>
<comment type="caution">
    <text evidence="8">The sequence shown here is derived from an EMBL/GenBank/DDBJ whole genome shotgun (WGS) entry which is preliminary data.</text>
</comment>
<dbReference type="PRINTS" id="PR00689">
    <property type="entry name" value="ACOABINDINGP"/>
</dbReference>
<dbReference type="PROSITE" id="PS00880">
    <property type="entry name" value="ACB_1"/>
    <property type="match status" value="1"/>
</dbReference>
<dbReference type="GO" id="GO:0000062">
    <property type="term" value="F:fatty-acyl-CoA binding"/>
    <property type="evidence" value="ECO:0007669"/>
    <property type="project" value="InterPro"/>
</dbReference>
<gene>
    <name evidence="8" type="ORF">D9Q98_001622</name>
</gene>
<comment type="similarity">
    <text evidence="1">Belongs to the ACBP family.</text>
</comment>
<name>A0A9D4Z0F5_CHLVU</name>
<evidence type="ECO:0000256" key="3">
    <source>
        <dbReference type="ARBA" id="ARBA00023043"/>
    </source>
</evidence>
<dbReference type="Pfam" id="PF12796">
    <property type="entry name" value="Ank_2"/>
    <property type="match status" value="1"/>
</dbReference>
<evidence type="ECO:0000256" key="6">
    <source>
        <dbReference type="SAM" id="MobiDB-lite"/>
    </source>
</evidence>
<dbReference type="Gene3D" id="1.20.80.10">
    <property type="match status" value="1"/>
</dbReference>
<dbReference type="InterPro" id="IPR022408">
    <property type="entry name" value="Acyl-CoA-binding_prot_CS"/>
</dbReference>
<dbReference type="PANTHER" id="PTHR24119">
    <property type="entry name" value="ACYL-COA-BINDING DOMAIN-CONTAINING PROTEIN 6"/>
    <property type="match status" value="1"/>
</dbReference>
<reference evidence="8" key="2">
    <citation type="submission" date="2020-11" db="EMBL/GenBank/DDBJ databases">
        <authorList>
            <person name="Cecchin M."/>
            <person name="Marcolungo L."/>
            <person name="Rossato M."/>
            <person name="Girolomoni L."/>
            <person name="Cosentino E."/>
            <person name="Cuine S."/>
            <person name="Li-Beisson Y."/>
            <person name="Delledonne M."/>
            <person name="Ballottari M."/>
        </authorList>
    </citation>
    <scope>NUCLEOTIDE SEQUENCE</scope>
    <source>
        <strain evidence="8">211/11P</strain>
        <tissue evidence="8">Whole cell</tissue>
    </source>
</reference>
<sequence>MSQADSDLETAFEAACQFVGLATTNKSLSVTDDQLLRFYGLYKQATAGACDAAKPSFFDRRGRAKWRAWHSCKCLSSSQAQQQYVHLLTELHPGWSEAPSSSDTTKQKQGGVGGPVQSRMADAQEEDEEPDAAPPLLRAARCGDAAAVGRMLQHGADPNQRGNDGETALHWAADRGQLQALRMLLDHGADINAIDGDGMAALHYAALAEQEAAARLLGAEPGAKLDLRSTDGETAAAMAPPGWGLFTNKQEA</sequence>
<dbReference type="SUPFAM" id="SSF48403">
    <property type="entry name" value="Ankyrin repeat"/>
    <property type="match status" value="1"/>
</dbReference>
<evidence type="ECO:0000256" key="5">
    <source>
        <dbReference type="PROSITE-ProRule" id="PRU00023"/>
    </source>
</evidence>
<dbReference type="PROSITE" id="PS50088">
    <property type="entry name" value="ANK_REPEAT"/>
    <property type="match status" value="2"/>
</dbReference>
<feature type="region of interest" description="Disordered" evidence="6">
    <location>
        <begin position="95"/>
        <end position="135"/>
    </location>
</feature>
<dbReference type="SMART" id="SM00248">
    <property type="entry name" value="ANK"/>
    <property type="match status" value="3"/>
</dbReference>
<evidence type="ECO:0000256" key="4">
    <source>
        <dbReference type="ARBA" id="ARBA00023121"/>
    </source>
</evidence>
<dbReference type="Gene3D" id="1.25.40.20">
    <property type="entry name" value="Ankyrin repeat-containing domain"/>
    <property type="match status" value="1"/>
</dbReference>
<dbReference type="Proteomes" id="UP001055712">
    <property type="component" value="Unassembled WGS sequence"/>
</dbReference>
<dbReference type="InterPro" id="IPR036770">
    <property type="entry name" value="Ankyrin_rpt-contain_sf"/>
</dbReference>
<evidence type="ECO:0000313" key="8">
    <source>
        <dbReference type="EMBL" id="KAI3435557.1"/>
    </source>
</evidence>
<dbReference type="InterPro" id="IPR014352">
    <property type="entry name" value="FERM/acyl-CoA-bd_prot_sf"/>
</dbReference>
<keyword evidence="9" id="KW-1185">Reference proteome</keyword>
<dbReference type="SUPFAM" id="SSF47027">
    <property type="entry name" value="Acyl-CoA binding protein"/>
    <property type="match status" value="1"/>
</dbReference>
<evidence type="ECO:0000256" key="2">
    <source>
        <dbReference type="ARBA" id="ARBA00022737"/>
    </source>
</evidence>
<evidence type="ECO:0000259" key="7">
    <source>
        <dbReference type="PROSITE" id="PS51228"/>
    </source>
</evidence>
<dbReference type="PANTHER" id="PTHR24119:SF0">
    <property type="entry name" value="ACYL-COA-BINDING DOMAIN-CONTAINING PROTEIN 6"/>
    <property type="match status" value="1"/>
</dbReference>
<feature type="repeat" description="ANK" evidence="5">
    <location>
        <begin position="131"/>
        <end position="163"/>
    </location>
</feature>
<dbReference type="OrthoDB" id="346910at2759"/>
<reference evidence="8" key="1">
    <citation type="journal article" date="2019" name="Plant J.">
        <title>Chlorella vulgaris genome assembly and annotation reveals the molecular basis for metabolic acclimation to high light conditions.</title>
        <authorList>
            <person name="Cecchin M."/>
            <person name="Marcolungo L."/>
            <person name="Rossato M."/>
            <person name="Girolomoni L."/>
            <person name="Cosentino E."/>
            <person name="Cuine S."/>
            <person name="Li-Beisson Y."/>
            <person name="Delledonne M."/>
            <person name="Ballottari M."/>
        </authorList>
    </citation>
    <scope>NUCLEOTIDE SEQUENCE</scope>
    <source>
        <strain evidence="8">211/11P</strain>
    </source>
</reference>
<dbReference type="AlphaFoldDB" id="A0A9D4Z0F5"/>
<keyword evidence="2" id="KW-0677">Repeat</keyword>